<gene>
    <name evidence="2" type="ORF">BJ878DRAFT_540619</name>
</gene>
<organism evidence="2 3">
    <name type="scientific">Calycina marina</name>
    <dbReference type="NCBI Taxonomy" id="1763456"/>
    <lineage>
        <taxon>Eukaryota</taxon>
        <taxon>Fungi</taxon>
        <taxon>Dikarya</taxon>
        <taxon>Ascomycota</taxon>
        <taxon>Pezizomycotina</taxon>
        <taxon>Leotiomycetes</taxon>
        <taxon>Helotiales</taxon>
        <taxon>Pezizellaceae</taxon>
        <taxon>Calycina</taxon>
    </lineage>
</organism>
<evidence type="ECO:0000256" key="1">
    <source>
        <dbReference type="ARBA" id="ARBA00006995"/>
    </source>
</evidence>
<sequence>MAKPNLTDHDISILAKIKDPEATTNPRVKVDSTLQSDPNVTGDEYESAKTLELDAIRKVAKKDKFGLPLEPSAEDTEILLRYLSALVERYPKYASARNNRVQAIRTIHGDDLLIAPKSSGGDQSDVIKRKEAAGLALDDLATGIRLLTASSMEMPISPRSAQTLANLHTQKATILNITSKLLSKSPPNSTTSLIIPVIERSNNGTEAELKTANDFADQVHLEFQLGAWYGNELAEKMVTATNPMAKLCGEIVSGAMRKEIEGLSGGT</sequence>
<dbReference type="InterPro" id="IPR038906">
    <property type="entry name" value="TTC36"/>
</dbReference>
<comment type="caution">
    <text evidence="2">The sequence shown here is derived from an EMBL/GenBank/DDBJ whole genome shotgun (WGS) entry which is preliminary data.</text>
</comment>
<dbReference type="PANTHER" id="PTHR21405:SF0">
    <property type="entry name" value="TETRATRICOPEPTIDE REPEAT PROTEIN 36"/>
    <property type="match status" value="1"/>
</dbReference>
<evidence type="ECO:0000313" key="3">
    <source>
        <dbReference type="Proteomes" id="UP000887226"/>
    </source>
</evidence>
<proteinExistence type="inferred from homology"/>
<accession>A0A9P8CGD6</accession>
<dbReference type="GO" id="GO:0006570">
    <property type="term" value="P:tyrosine metabolic process"/>
    <property type="evidence" value="ECO:0007669"/>
    <property type="project" value="TreeGrafter"/>
</dbReference>
<name>A0A9P8CGD6_9HELO</name>
<dbReference type="Proteomes" id="UP000887226">
    <property type="component" value="Unassembled WGS sequence"/>
</dbReference>
<reference evidence="2" key="1">
    <citation type="journal article" date="2021" name="IMA Fungus">
        <title>Genomic characterization of three marine fungi, including Emericellopsis atlantica sp. nov. with signatures of a generalist lifestyle and marine biomass degradation.</title>
        <authorList>
            <person name="Hagestad O.C."/>
            <person name="Hou L."/>
            <person name="Andersen J.H."/>
            <person name="Hansen E.H."/>
            <person name="Altermark B."/>
            <person name="Li C."/>
            <person name="Kuhnert E."/>
            <person name="Cox R.J."/>
            <person name="Crous P.W."/>
            <person name="Spatafora J.W."/>
            <person name="Lail K."/>
            <person name="Amirebrahimi M."/>
            <person name="Lipzen A."/>
            <person name="Pangilinan J."/>
            <person name="Andreopoulos W."/>
            <person name="Hayes R.D."/>
            <person name="Ng V."/>
            <person name="Grigoriev I.V."/>
            <person name="Jackson S.A."/>
            <person name="Sutton T.D.S."/>
            <person name="Dobson A.D.W."/>
            <person name="Rama T."/>
        </authorList>
    </citation>
    <scope>NUCLEOTIDE SEQUENCE</scope>
    <source>
        <strain evidence="2">TRa3180A</strain>
    </source>
</reference>
<protein>
    <submittedName>
        <fullName evidence="2">Uncharacterized protein</fullName>
    </submittedName>
</protein>
<dbReference type="EMBL" id="MU253817">
    <property type="protein sequence ID" value="KAG9246119.1"/>
    <property type="molecule type" value="Genomic_DNA"/>
</dbReference>
<evidence type="ECO:0000313" key="2">
    <source>
        <dbReference type="EMBL" id="KAG9246119.1"/>
    </source>
</evidence>
<keyword evidence="3" id="KW-1185">Reference proteome</keyword>
<dbReference type="AlphaFoldDB" id="A0A9P8CGD6"/>
<dbReference type="OrthoDB" id="539634at2759"/>
<dbReference type="PANTHER" id="PTHR21405">
    <property type="entry name" value="CDNA SEQUENCE BC021608"/>
    <property type="match status" value="1"/>
</dbReference>
<comment type="similarity">
    <text evidence="1">Belongs to the TTC36 family.</text>
</comment>